<evidence type="ECO:0000313" key="2">
    <source>
        <dbReference type="EMBL" id="EYU34515.1"/>
    </source>
</evidence>
<accession>A0A022R6N2</accession>
<evidence type="ECO:0000313" key="3">
    <source>
        <dbReference type="Proteomes" id="UP000030748"/>
    </source>
</evidence>
<dbReference type="PROSITE" id="PS50181">
    <property type="entry name" value="FBOX"/>
    <property type="match status" value="1"/>
</dbReference>
<dbReference type="InterPro" id="IPR001810">
    <property type="entry name" value="F-box_dom"/>
</dbReference>
<dbReference type="Gene3D" id="1.20.1280.50">
    <property type="match status" value="1"/>
</dbReference>
<dbReference type="InterPro" id="IPR006527">
    <property type="entry name" value="F-box-assoc_dom_typ1"/>
</dbReference>
<dbReference type="Pfam" id="PF07734">
    <property type="entry name" value="FBA_1"/>
    <property type="match status" value="1"/>
</dbReference>
<dbReference type="InterPro" id="IPR050796">
    <property type="entry name" value="SCF_F-box_component"/>
</dbReference>
<dbReference type="Proteomes" id="UP000030748">
    <property type="component" value="Unassembled WGS sequence"/>
</dbReference>
<dbReference type="AlphaFoldDB" id="A0A022R6N2"/>
<feature type="non-terminal residue" evidence="2">
    <location>
        <position position="345"/>
    </location>
</feature>
<dbReference type="SUPFAM" id="SSF81383">
    <property type="entry name" value="F-box domain"/>
    <property type="match status" value="1"/>
</dbReference>
<dbReference type="PANTHER" id="PTHR31672">
    <property type="entry name" value="BNACNNG10540D PROTEIN"/>
    <property type="match status" value="1"/>
</dbReference>
<dbReference type="InterPro" id="IPR017451">
    <property type="entry name" value="F-box-assoc_interact_dom"/>
</dbReference>
<protein>
    <recommendedName>
        <fullName evidence="1">F-box domain-containing protein</fullName>
    </recommendedName>
</protein>
<dbReference type="InterPro" id="IPR036047">
    <property type="entry name" value="F-box-like_dom_sf"/>
</dbReference>
<name>A0A022R6N2_ERYGU</name>
<sequence>MAAEQEESVHLPLEMIEIIVPKLPVKSLLRFKSVSKSWNTMISDPAFVKNHLQISKHSNPHNLFMQENPNSKGFFSLVKFEDRKFRTVELLECPCAWDNFLAFCDGVLLLSDISYNKLTLWNPSTRQTAKFEFPYAHCCYPMSYGLYHDRTVDDFKVVVICRDHCAVYSCKDKAWTRKRRIQDIGLVQIGSGVCVDGVVYWVNHRWSSDGTHILYFDTKDDDELKVLRKPKNVNFTGKMIDLICLRDSLCMCCIGRGMTNVQIWIKGKGSGNSTWKELMTIENVQTRASCFEPLLHFVGNKILIVWKDSKLVVYNPSEKTFEAVDDSVLSGCGFFPYTESLFFPK</sequence>
<gene>
    <name evidence="2" type="ORF">MIMGU_mgv1a025935mg</name>
</gene>
<dbReference type="NCBIfam" id="TIGR01640">
    <property type="entry name" value="F_box_assoc_1"/>
    <property type="match status" value="1"/>
</dbReference>
<dbReference type="EMBL" id="KI630682">
    <property type="protein sequence ID" value="EYU34515.1"/>
    <property type="molecule type" value="Genomic_DNA"/>
</dbReference>
<reference evidence="2 3" key="1">
    <citation type="journal article" date="2013" name="Proc. Natl. Acad. Sci. U.S.A.">
        <title>Fine-scale variation in meiotic recombination in Mimulus inferred from population shotgun sequencing.</title>
        <authorList>
            <person name="Hellsten U."/>
            <person name="Wright K.M."/>
            <person name="Jenkins J."/>
            <person name="Shu S."/>
            <person name="Yuan Y."/>
            <person name="Wessler S.R."/>
            <person name="Schmutz J."/>
            <person name="Willis J.H."/>
            <person name="Rokhsar D.S."/>
        </authorList>
    </citation>
    <scope>NUCLEOTIDE SEQUENCE [LARGE SCALE GENOMIC DNA]</scope>
    <source>
        <strain evidence="3">cv. DUN x IM62</strain>
    </source>
</reference>
<evidence type="ECO:0000259" key="1">
    <source>
        <dbReference type="PROSITE" id="PS50181"/>
    </source>
</evidence>
<dbReference type="CDD" id="cd22157">
    <property type="entry name" value="F-box_AtFBW1-like"/>
    <property type="match status" value="1"/>
</dbReference>
<dbReference type="PANTHER" id="PTHR31672:SF13">
    <property type="entry name" value="F-BOX PROTEIN CPR30-LIKE"/>
    <property type="match status" value="1"/>
</dbReference>
<dbReference type="STRING" id="4155.A0A022R6N2"/>
<keyword evidence="3" id="KW-1185">Reference proteome</keyword>
<dbReference type="InterPro" id="IPR011043">
    <property type="entry name" value="Gal_Oxase/kelch_b-propeller"/>
</dbReference>
<dbReference type="Pfam" id="PF00646">
    <property type="entry name" value="F-box"/>
    <property type="match status" value="1"/>
</dbReference>
<dbReference type="SUPFAM" id="SSF50965">
    <property type="entry name" value="Galactose oxidase, central domain"/>
    <property type="match status" value="1"/>
</dbReference>
<proteinExistence type="predicted"/>
<feature type="domain" description="F-box" evidence="1">
    <location>
        <begin position="5"/>
        <end position="51"/>
    </location>
</feature>
<organism evidence="2 3">
    <name type="scientific">Erythranthe guttata</name>
    <name type="common">Yellow monkey flower</name>
    <name type="synonym">Mimulus guttatus</name>
    <dbReference type="NCBI Taxonomy" id="4155"/>
    <lineage>
        <taxon>Eukaryota</taxon>
        <taxon>Viridiplantae</taxon>
        <taxon>Streptophyta</taxon>
        <taxon>Embryophyta</taxon>
        <taxon>Tracheophyta</taxon>
        <taxon>Spermatophyta</taxon>
        <taxon>Magnoliopsida</taxon>
        <taxon>eudicotyledons</taxon>
        <taxon>Gunneridae</taxon>
        <taxon>Pentapetalae</taxon>
        <taxon>asterids</taxon>
        <taxon>lamiids</taxon>
        <taxon>Lamiales</taxon>
        <taxon>Phrymaceae</taxon>
        <taxon>Erythranthe</taxon>
    </lineage>
</organism>
<dbReference type="SMART" id="SM00256">
    <property type="entry name" value="FBOX"/>
    <property type="match status" value="1"/>
</dbReference>